<reference evidence="3 4" key="1">
    <citation type="journal article" date="2012" name="Stand. Genomic Sci.">
        <title>Complete genome sequence of the sulfur compounds oxidizing chemolithoautotroph Sulfuricurvum kujiense type strain (YK-1(T)).</title>
        <authorList>
            <person name="Han C."/>
            <person name="Kotsyurbenko O."/>
            <person name="Chertkov O."/>
            <person name="Held B."/>
            <person name="Lapidus A."/>
            <person name="Nolan M."/>
            <person name="Lucas S."/>
            <person name="Hammon N."/>
            <person name="Deshpande S."/>
            <person name="Cheng J.F."/>
            <person name="Tapia R."/>
            <person name="Goodwin L.A."/>
            <person name="Pitluck S."/>
            <person name="Liolios K."/>
            <person name="Pagani I."/>
            <person name="Ivanova N."/>
            <person name="Mavromatis K."/>
            <person name="Mikhailova N."/>
            <person name="Pati A."/>
            <person name="Chen A."/>
            <person name="Palaniappan K."/>
            <person name="Land M."/>
            <person name="Hauser L."/>
            <person name="Chang Y.J."/>
            <person name="Jeffries C.D."/>
            <person name="Brambilla E.M."/>
            <person name="Rohde M."/>
            <person name="Spring S."/>
            <person name="Sikorski J."/>
            <person name="Goker M."/>
            <person name="Woyke T."/>
            <person name="Bristow J."/>
            <person name="Eisen J.A."/>
            <person name="Markowitz V."/>
            <person name="Hugenholtz P."/>
            <person name="Kyrpides N.C."/>
            <person name="Klenk H.P."/>
            <person name="Detter J.C."/>
        </authorList>
    </citation>
    <scope>NUCLEOTIDE SEQUENCE [LARGE SCALE GENOMIC DNA]</scope>
    <source>
        <strain evidence="4">ATCC BAA-921 / DSM 16994 / JCM 11577 / YK-1</strain>
    </source>
</reference>
<proteinExistence type="predicted"/>
<dbReference type="AlphaFoldDB" id="E4U251"/>
<dbReference type="InterPro" id="IPR052048">
    <property type="entry name" value="ST_Response_Regulator"/>
</dbReference>
<dbReference type="HOGENOM" id="CLU_785086_0_0_7"/>
<dbReference type="RefSeq" id="WP_013460805.1">
    <property type="nucleotide sequence ID" value="NC_014762.1"/>
</dbReference>
<dbReference type="eggNOG" id="COG2197">
    <property type="taxonomic scope" value="Bacteria"/>
</dbReference>
<name>E4U251_SULKY</name>
<evidence type="ECO:0000313" key="4">
    <source>
        <dbReference type="Proteomes" id="UP000008721"/>
    </source>
</evidence>
<dbReference type="InterPro" id="IPR001789">
    <property type="entry name" value="Sig_transdc_resp-reg_receiver"/>
</dbReference>
<dbReference type="GO" id="GO:0000160">
    <property type="term" value="P:phosphorelay signal transduction system"/>
    <property type="evidence" value="ECO:0007669"/>
    <property type="project" value="InterPro"/>
</dbReference>
<dbReference type="Pfam" id="PF00072">
    <property type="entry name" value="Response_reg"/>
    <property type="match status" value="1"/>
</dbReference>
<evidence type="ECO:0000259" key="2">
    <source>
        <dbReference type="PROSITE" id="PS50110"/>
    </source>
</evidence>
<organism evidence="3 4">
    <name type="scientific">Sulfuricurvum kujiense (strain ATCC BAA-921 / DSM 16994 / JCM 11577 / YK-1)</name>
    <dbReference type="NCBI Taxonomy" id="709032"/>
    <lineage>
        <taxon>Bacteria</taxon>
        <taxon>Pseudomonadati</taxon>
        <taxon>Campylobacterota</taxon>
        <taxon>Epsilonproteobacteria</taxon>
        <taxon>Campylobacterales</taxon>
        <taxon>Sulfurimonadaceae</taxon>
        <taxon>Sulfuricurvum</taxon>
    </lineage>
</organism>
<dbReference type="SUPFAM" id="SSF52172">
    <property type="entry name" value="CheY-like"/>
    <property type="match status" value="1"/>
</dbReference>
<sequence length="349" mass="40202">MITIKDVQNYSKQLSVLYVEDNDQVRTETTEIFKLLFAKVDTAGNGQDGIEKYNHETYDIVITDINMPRLNGIEMISQIREINPEQKIIAISAHDEPEILIDMMRRGVSTFLLKPINLEEMIRIIYPVCRDASAQNVNAELFEELNQERIKYKHIVEKLLAHLRTVEIKNSQMGKLYAQNNPDERSQMLEEYFAKDEENENEKVVFLGDDCEEMTDLLGEIPDQLSRYVVDKDIRHIQTVRDDVGKLSNILFHYTPFLDPLAKSLDELSDVIAQEQDLLAKLEAKPDQILSLFDAICIDLSLYVKRFAVESMAMKNIHHIHQPTSLSIQQIIGLIRPDLADDGGDMDFF</sequence>
<dbReference type="SMART" id="SM00448">
    <property type="entry name" value="REC"/>
    <property type="match status" value="1"/>
</dbReference>
<gene>
    <name evidence="3" type="ordered locus">Sulku_1948</name>
</gene>
<keyword evidence="4" id="KW-1185">Reference proteome</keyword>
<protein>
    <submittedName>
        <fullName evidence="3">Response regulator receiver protein</fullName>
    </submittedName>
</protein>
<dbReference type="InterPro" id="IPR011006">
    <property type="entry name" value="CheY-like_superfamily"/>
</dbReference>
<accession>E4U251</accession>
<feature type="modified residue" description="4-aspartylphosphate" evidence="1">
    <location>
        <position position="64"/>
    </location>
</feature>
<dbReference type="PROSITE" id="PS50110">
    <property type="entry name" value="RESPONSE_REGULATORY"/>
    <property type="match status" value="1"/>
</dbReference>
<evidence type="ECO:0000313" key="3">
    <source>
        <dbReference type="EMBL" id="ADR34608.1"/>
    </source>
</evidence>
<evidence type="ECO:0000256" key="1">
    <source>
        <dbReference type="PROSITE-ProRule" id="PRU00169"/>
    </source>
</evidence>
<dbReference type="OrthoDB" id="5334331at2"/>
<dbReference type="KEGG" id="sku:Sulku_1948"/>
<dbReference type="Gene3D" id="3.40.50.2300">
    <property type="match status" value="1"/>
</dbReference>
<dbReference type="CDD" id="cd00156">
    <property type="entry name" value="REC"/>
    <property type="match status" value="1"/>
</dbReference>
<dbReference type="PANTHER" id="PTHR43228:SF1">
    <property type="entry name" value="TWO-COMPONENT RESPONSE REGULATOR ARR22"/>
    <property type="match status" value="1"/>
</dbReference>
<feature type="domain" description="Response regulatory" evidence="2">
    <location>
        <begin position="15"/>
        <end position="129"/>
    </location>
</feature>
<dbReference type="Proteomes" id="UP000008721">
    <property type="component" value="Chromosome"/>
</dbReference>
<dbReference type="EMBL" id="CP002355">
    <property type="protein sequence ID" value="ADR34608.1"/>
    <property type="molecule type" value="Genomic_DNA"/>
</dbReference>
<dbReference type="STRING" id="709032.Sulku_1948"/>
<keyword evidence="1" id="KW-0597">Phosphoprotein</keyword>
<dbReference type="PANTHER" id="PTHR43228">
    <property type="entry name" value="TWO-COMPONENT RESPONSE REGULATOR"/>
    <property type="match status" value="1"/>
</dbReference>